<dbReference type="RefSeq" id="WP_090174832.1">
    <property type="nucleotide sequence ID" value="NZ_FMXR01000028.1"/>
</dbReference>
<organism evidence="1 2">
    <name type="scientific">Eubacterium oxidoreducens</name>
    <dbReference type="NCBI Taxonomy" id="1732"/>
    <lineage>
        <taxon>Bacteria</taxon>
        <taxon>Bacillati</taxon>
        <taxon>Bacillota</taxon>
        <taxon>Clostridia</taxon>
        <taxon>Eubacteriales</taxon>
        <taxon>Eubacteriaceae</taxon>
        <taxon>Eubacterium</taxon>
    </lineage>
</organism>
<protein>
    <recommendedName>
        <fullName evidence="3">DUF3800 domain-containing protein</fullName>
    </recommendedName>
</protein>
<accession>A0A1G6CTC3</accession>
<dbReference type="InterPro" id="IPR024524">
    <property type="entry name" value="DUF3800"/>
</dbReference>
<reference evidence="1 2" key="1">
    <citation type="submission" date="2016-10" db="EMBL/GenBank/DDBJ databases">
        <authorList>
            <person name="de Groot N.N."/>
        </authorList>
    </citation>
    <scope>NUCLEOTIDE SEQUENCE [LARGE SCALE GENOMIC DNA]</scope>
    <source>
        <strain evidence="1 2">DSM 3217</strain>
    </source>
</reference>
<proteinExistence type="predicted"/>
<name>A0A1G6CTC3_EUBOX</name>
<evidence type="ECO:0000313" key="2">
    <source>
        <dbReference type="Proteomes" id="UP000199228"/>
    </source>
</evidence>
<dbReference type="EMBL" id="FMXR01000028">
    <property type="protein sequence ID" value="SDB36140.1"/>
    <property type="molecule type" value="Genomic_DNA"/>
</dbReference>
<evidence type="ECO:0008006" key="3">
    <source>
        <dbReference type="Google" id="ProtNLM"/>
    </source>
</evidence>
<dbReference type="OrthoDB" id="1998596at2"/>
<dbReference type="Pfam" id="PF12686">
    <property type="entry name" value="DUF3800"/>
    <property type="match status" value="1"/>
</dbReference>
<evidence type="ECO:0000313" key="1">
    <source>
        <dbReference type="EMBL" id="SDB36140.1"/>
    </source>
</evidence>
<gene>
    <name evidence="1" type="ORF">SAMN02910417_02668</name>
</gene>
<dbReference type="AlphaFoldDB" id="A0A1G6CTC3"/>
<sequence length="225" mass="26727">MRELSVFVDESGDWGEYRHHSPYYIITFVFHNQDIDISDDLSKLDADLMNVGYSGHCLHAGPIIRGEEDYKDVDIIKRQRILKKMMGFIRRMDIQYKLFYIEKKQFDNSLEAIGRISKQLSIFIRDHLQFFFGFDIIKVYYDNGQTEVNKILSSVLNALLDNVEFKKVLPRDYRLFQVADFICTLTLVKLKMEHKEMSRSEITFFENERTLKKQYLKHLDAKELG</sequence>
<dbReference type="Proteomes" id="UP000199228">
    <property type="component" value="Unassembled WGS sequence"/>
</dbReference>
<keyword evidence="2" id="KW-1185">Reference proteome</keyword>